<dbReference type="EMBL" id="CP033893">
    <property type="protein sequence ID" value="QDL34011.1"/>
    <property type="molecule type" value="Genomic_DNA"/>
</dbReference>
<protein>
    <submittedName>
        <fullName evidence="1">Eac protein</fullName>
    </submittedName>
</protein>
<sequence length="216" mass="23537">MTDNAKHFDHFKVEGPAIKALIESFDAIGAKRIAITNALQDELGAIAHTTSSGFGDKGSRVVNLVWDAEYTFPCETTIRRRDYFNGAPVVFARGKGNTKEGRAFNKKLDVAIAKANRALADLPPWQAFIIDHYGIMRTGFGTGTAKGIPMLSTYGGRCPGRDDCLLFAIPNTKSRDGEVGHGDVIIPAEFQKLTYGQFYDLTHTADAEDDDEAPHG</sequence>
<dbReference type="RefSeq" id="WP_142815987.1">
    <property type="nucleotide sequence ID" value="NZ_CP033893.1"/>
</dbReference>
<evidence type="ECO:0000313" key="1">
    <source>
        <dbReference type="EMBL" id="QDL34011.1"/>
    </source>
</evidence>
<dbReference type="Proteomes" id="UP000317572">
    <property type="component" value="Chromosome"/>
</dbReference>
<gene>
    <name evidence="1" type="ORF">EGO53_20400</name>
</gene>
<name>A0A515D0R6_SERLI</name>
<reference evidence="1 2" key="1">
    <citation type="submission" date="2018-11" db="EMBL/GenBank/DDBJ databases">
        <title>The first complete genome of Serratia liquefaciens isolated from metalophyte plant revel distinctness adaptive mechanisms in an extreme habitat.</title>
        <authorList>
            <person name="Caneschi W.L."/>
            <person name="Sanchez A.B."/>
            <person name="Felestrino E.B."/>
            <person name="Assis R.A.B."/>
            <person name="Lemes C.G.C."/>
            <person name="Cordeiro I.F."/>
            <person name="Fonseca N.P."/>
            <person name="Villa M."/>
            <person name="Vieira I.T."/>
            <person name="Moraes L.A."/>
            <person name="Kamino L.H.Y."/>
            <person name="do Carmo F."/>
            <person name="Garcia C.M."/>
            <person name="Almeida N.F."/>
            <person name="Silva R.S."/>
            <person name="Ferro J.A."/>
            <person name="Ferro M.I.T."/>
            <person name="Varani A.M."/>
            <person name="Ferreira R.M."/>
            <person name="dos Santos V.L."/>
            <person name="Silva U.C."/>
            <person name="Setubal J.C."/>
            <person name="Moreira L.M."/>
        </authorList>
    </citation>
    <scope>NUCLEOTIDE SEQUENCE [LARGE SCALE GENOMIC DNA]</scope>
    <source>
        <strain evidence="1 2">FG3</strain>
    </source>
</reference>
<proteinExistence type="predicted"/>
<accession>A0A515D0R6</accession>
<evidence type="ECO:0000313" key="2">
    <source>
        <dbReference type="Proteomes" id="UP000317572"/>
    </source>
</evidence>
<dbReference type="AlphaFoldDB" id="A0A515D0R6"/>
<organism evidence="1 2">
    <name type="scientific">Serratia liquefaciens</name>
    <dbReference type="NCBI Taxonomy" id="614"/>
    <lineage>
        <taxon>Bacteria</taxon>
        <taxon>Pseudomonadati</taxon>
        <taxon>Pseudomonadota</taxon>
        <taxon>Gammaproteobacteria</taxon>
        <taxon>Enterobacterales</taxon>
        <taxon>Yersiniaceae</taxon>
        <taxon>Serratia</taxon>
    </lineage>
</organism>